<dbReference type="Pfam" id="PF07007">
    <property type="entry name" value="LprI"/>
    <property type="match status" value="1"/>
</dbReference>
<organism evidence="3 4">
    <name type="scientific">Acinetobacter wuhouensis</name>
    <dbReference type="NCBI Taxonomy" id="1879050"/>
    <lineage>
        <taxon>Bacteria</taxon>
        <taxon>Pseudomonadati</taxon>
        <taxon>Pseudomonadota</taxon>
        <taxon>Gammaproteobacteria</taxon>
        <taxon>Moraxellales</taxon>
        <taxon>Moraxellaceae</taxon>
        <taxon>Acinetobacter</taxon>
    </lineage>
</organism>
<sequence>MQMKYWGIALALLLPIQAKAIGYSSDYISCMNSAGNSTSSITRCMKSEFNEQDDRMESLFKKTLDLYTSKEKKLQKKYQKTWLKMRSEQCGKSQKSASDTYAMKYYNCALKQTVTRANMLEKLTYRL</sequence>
<evidence type="ECO:0000313" key="4">
    <source>
        <dbReference type="Proteomes" id="UP000279962"/>
    </source>
</evidence>
<feature type="chain" id="PRO_5018004421" evidence="1">
    <location>
        <begin position="21"/>
        <end position="127"/>
    </location>
</feature>
<dbReference type="InterPro" id="IPR009739">
    <property type="entry name" value="LprI-like_N"/>
</dbReference>
<evidence type="ECO:0000256" key="1">
    <source>
        <dbReference type="SAM" id="SignalP"/>
    </source>
</evidence>
<name>A0A3G2T264_9GAMM</name>
<evidence type="ECO:0000313" key="3">
    <source>
        <dbReference type="EMBL" id="AYO54340.1"/>
    </source>
</evidence>
<dbReference type="Proteomes" id="UP000279962">
    <property type="component" value="Chromosome"/>
</dbReference>
<keyword evidence="1" id="KW-0732">Signal</keyword>
<dbReference type="AlphaFoldDB" id="A0A3G2T264"/>
<protein>
    <submittedName>
        <fullName evidence="3">DUF1311 domain-containing protein</fullName>
    </submittedName>
</protein>
<evidence type="ECO:0000259" key="2">
    <source>
        <dbReference type="Pfam" id="PF07007"/>
    </source>
</evidence>
<proteinExistence type="predicted"/>
<dbReference type="Gene3D" id="1.20.1270.180">
    <property type="match status" value="1"/>
</dbReference>
<accession>A0A3G2T264</accession>
<feature type="signal peptide" evidence="1">
    <location>
        <begin position="1"/>
        <end position="20"/>
    </location>
</feature>
<dbReference type="EMBL" id="CP033133">
    <property type="protein sequence ID" value="AYO54340.1"/>
    <property type="molecule type" value="Genomic_DNA"/>
</dbReference>
<gene>
    <name evidence="3" type="ORF">CDG68_12130</name>
</gene>
<dbReference type="RefSeq" id="WP_087551936.1">
    <property type="nucleotide sequence ID" value="NZ_CP033133.1"/>
</dbReference>
<reference evidence="3 4" key="1">
    <citation type="submission" date="2018-10" db="EMBL/GenBank/DDBJ databases">
        <title>The complete genome of Acinetobacter wuhouensis strain WCHAW010062.</title>
        <authorList>
            <person name="Hu Y."/>
            <person name="Long H."/>
            <person name="Feng Y."/>
            <person name="Zong Z."/>
        </authorList>
    </citation>
    <scope>NUCLEOTIDE SEQUENCE [LARGE SCALE GENOMIC DNA]</scope>
    <source>
        <strain evidence="3 4">WCHAW010062</strain>
    </source>
</reference>
<feature type="domain" description="Lysozyme inhibitor LprI-like N-terminal" evidence="2">
    <location>
        <begin position="30"/>
        <end position="120"/>
    </location>
</feature>